<name>A0A4C1XX05_EUMVA</name>
<dbReference type="Proteomes" id="UP000299102">
    <property type="component" value="Unassembled WGS sequence"/>
</dbReference>
<feature type="compositionally biased region" description="Basic and acidic residues" evidence="1">
    <location>
        <begin position="32"/>
        <end position="43"/>
    </location>
</feature>
<comment type="caution">
    <text evidence="2">The sequence shown here is derived from an EMBL/GenBank/DDBJ whole genome shotgun (WGS) entry which is preliminary data.</text>
</comment>
<sequence length="78" mass="8292">MRAPPVPSGCGRGARGGRHASRWRPGGGARLAARDRRRADSGHEASLGTVTGRFPFLPPGRERSAAAGRMEWRGSLSQ</sequence>
<gene>
    <name evidence="2" type="ORF">EVAR_98688_1</name>
</gene>
<reference evidence="2 3" key="1">
    <citation type="journal article" date="2019" name="Commun. Biol.">
        <title>The bagworm genome reveals a unique fibroin gene that provides high tensile strength.</title>
        <authorList>
            <person name="Kono N."/>
            <person name="Nakamura H."/>
            <person name="Ohtoshi R."/>
            <person name="Tomita M."/>
            <person name="Numata K."/>
            <person name="Arakawa K."/>
        </authorList>
    </citation>
    <scope>NUCLEOTIDE SEQUENCE [LARGE SCALE GENOMIC DNA]</scope>
</reference>
<accession>A0A4C1XX05</accession>
<evidence type="ECO:0000313" key="2">
    <source>
        <dbReference type="EMBL" id="GBP67633.1"/>
    </source>
</evidence>
<feature type="region of interest" description="Disordered" evidence="1">
    <location>
        <begin position="1"/>
        <end position="78"/>
    </location>
</feature>
<dbReference type="EMBL" id="BGZK01000987">
    <property type="protein sequence ID" value="GBP67633.1"/>
    <property type="molecule type" value="Genomic_DNA"/>
</dbReference>
<evidence type="ECO:0000256" key="1">
    <source>
        <dbReference type="SAM" id="MobiDB-lite"/>
    </source>
</evidence>
<organism evidence="2 3">
    <name type="scientific">Eumeta variegata</name>
    <name type="common">Bagworm moth</name>
    <name type="synonym">Eumeta japonica</name>
    <dbReference type="NCBI Taxonomy" id="151549"/>
    <lineage>
        <taxon>Eukaryota</taxon>
        <taxon>Metazoa</taxon>
        <taxon>Ecdysozoa</taxon>
        <taxon>Arthropoda</taxon>
        <taxon>Hexapoda</taxon>
        <taxon>Insecta</taxon>
        <taxon>Pterygota</taxon>
        <taxon>Neoptera</taxon>
        <taxon>Endopterygota</taxon>
        <taxon>Lepidoptera</taxon>
        <taxon>Glossata</taxon>
        <taxon>Ditrysia</taxon>
        <taxon>Tineoidea</taxon>
        <taxon>Psychidae</taxon>
        <taxon>Oiketicinae</taxon>
        <taxon>Eumeta</taxon>
    </lineage>
</organism>
<proteinExistence type="predicted"/>
<evidence type="ECO:0000313" key="3">
    <source>
        <dbReference type="Proteomes" id="UP000299102"/>
    </source>
</evidence>
<keyword evidence="3" id="KW-1185">Reference proteome</keyword>
<dbReference type="AlphaFoldDB" id="A0A4C1XX05"/>
<protein>
    <submittedName>
        <fullName evidence="2">Uncharacterized protein</fullName>
    </submittedName>
</protein>